<comment type="caution">
    <text evidence="2">The sequence shown here is derived from an EMBL/GenBank/DDBJ whole genome shotgun (WGS) entry which is preliminary data.</text>
</comment>
<gene>
    <name evidence="2" type="primary">Necator_chrV.g19060</name>
    <name evidence="2" type="ORF">RB195_014269</name>
</gene>
<dbReference type="EMBL" id="JAVFWL010000005">
    <property type="protein sequence ID" value="KAK6755774.1"/>
    <property type="molecule type" value="Genomic_DNA"/>
</dbReference>
<organism evidence="2 3">
    <name type="scientific">Necator americanus</name>
    <name type="common">Human hookworm</name>
    <dbReference type="NCBI Taxonomy" id="51031"/>
    <lineage>
        <taxon>Eukaryota</taxon>
        <taxon>Metazoa</taxon>
        <taxon>Ecdysozoa</taxon>
        <taxon>Nematoda</taxon>
        <taxon>Chromadorea</taxon>
        <taxon>Rhabditida</taxon>
        <taxon>Rhabditina</taxon>
        <taxon>Rhabditomorpha</taxon>
        <taxon>Strongyloidea</taxon>
        <taxon>Ancylostomatidae</taxon>
        <taxon>Bunostominae</taxon>
        <taxon>Necator</taxon>
    </lineage>
</organism>
<dbReference type="Proteomes" id="UP001303046">
    <property type="component" value="Unassembled WGS sequence"/>
</dbReference>
<sequence length="121" mass="13470">MLRAVVESQSIEENCSANSSAESSPRSSMKRPETGDLKTIRQECPDPDDPRQLIRKKERKSQSMAVQDVDIFRVSSTGTPHRFPRNDLLSSRLTSFFSGQSSLSITVEGAAQVFDPYIMMG</sequence>
<feature type="region of interest" description="Disordered" evidence="1">
    <location>
        <begin position="1"/>
        <end position="62"/>
    </location>
</feature>
<proteinExistence type="predicted"/>
<keyword evidence="3" id="KW-1185">Reference proteome</keyword>
<evidence type="ECO:0000313" key="3">
    <source>
        <dbReference type="Proteomes" id="UP001303046"/>
    </source>
</evidence>
<reference evidence="2 3" key="1">
    <citation type="submission" date="2023-08" db="EMBL/GenBank/DDBJ databases">
        <title>A Necator americanus chromosomal reference genome.</title>
        <authorList>
            <person name="Ilik V."/>
            <person name="Petrzelkova K.J."/>
            <person name="Pardy F."/>
            <person name="Fuh T."/>
            <person name="Niatou-Singa F.S."/>
            <person name="Gouil Q."/>
            <person name="Baker L."/>
            <person name="Ritchie M.E."/>
            <person name="Jex A.R."/>
            <person name="Gazzola D."/>
            <person name="Li H."/>
            <person name="Toshio Fujiwara R."/>
            <person name="Zhan B."/>
            <person name="Aroian R.V."/>
            <person name="Pafco B."/>
            <person name="Schwarz E.M."/>
        </authorList>
    </citation>
    <scope>NUCLEOTIDE SEQUENCE [LARGE SCALE GENOMIC DNA]</scope>
    <source>
        <strain evidence="2 3">Aroian</strain>
        <tissue evidence="2">Whole animal</tissue>
    </source>
</reference>
<feature type="compositionally biased region" description="Basic and acidic residues" evidence="1">
    <location>
        <begin position="30"/>
        <end position="52"/>
    </location>
</feature>
<name>A0ABR1DZF9_NECAM</name>
<feature type="compositionally biased region" description="Low complexity" evidence="1">
    <location>
        <begin position="11"/>
        <end position="27"/>
    </location>
</feature>
<evidence type="ECO:0000313" key="2">
    <source>
        <dbReference type="EMBL" id="KAK6755774.1"/>
    </source>
</evidence>
<evidence type="ECO:0000256" key="1">
    <source>
        <dbReference type="SAM" id="MobiDB-lite"/>
    </source>
</evidence>
<protein>
    <submittedName>
        <fullName evidence="2">Uncharacterized protein</fullName>
    </submittedName>
</protein>
<accession>A0ABR1DZF9</accession>